<comment type="caution">
    <text evidence="4">The sequence shown here is derived from an EMBL/GenBank/DDBJ whole genome shotgun (WGS) entry which is preliminary data.</text>
</comment>
<feature type="compositionally biased region" description="Basic and acidic residues" evidence="1">
    <location>
        <begin position="52"/>
        <end position="63"/>
    </location>
</feature>
<evidence type="ECO:0000259" key="3">
    <source>
        <dbReference type="Pfam" id="PF23336"/>
    </source>
</evidence>
<evidence type="ECO:0000313" key="4">
    <source>
        <dbReference type="EMBL" id="MFC7136176.1"/>
    </source>
</evidence>
<reference evidence="4 5" key="1">
    <citation type="journal article" date="2019" name="Int. J. Syst. Evol. Microbiol.">
        <title>The Global Catalogue of Microorganisms (GCM) 10K type strain sequencing project: providing services to taxonomists for standard genome sequencing and annotation.</title>
        <authorList>
            <consortium name="The Broad Institute Genomics Platform"/>
            <consortium name="The Broad Institute Genome Sequencing Center for Infectious Disease"/>
            <person name="Wu L."/>
            <person name="Ma J."/>
        </authorList>
    </citation>
    <scope>NUCLEOTIDE SEQUENCE [LARGE SCALE GENOMIC DNA]</scope>
    <source>
        <strain evidence="4 5">DT92</strain>
    </source>
</reference>
<dbReference type="EMBL" id="JBHSZG010000001">
    <property type="protein sequence ID" value="MFC7136176.1"/>
    <property type="molecule type" value="Genomic_DNA"/>
</dbReference>
<feature type="domain" description="Transcriptional regulator TbsP-like C-terminal" evidence="3">
    <location>
        <begin position="200"/>
        <end position="318"/>
    </location>
</feature>
<evidence type="ECO:0000259" key="2">
    <source>
        <dbReference type="Pfam" id="PF19138"/>
    </source>
</evidence>
<evidence type="ECO:0000313" key="5">
    <source>
        <dbReference type="Proteomes" id="UP001596368"/>
    </source>
</evidence>
<feature type="compositionally biased region" description="Basic residues" evidence="1">
    <location>
        <begin position="72"/>
        <end position="92"/>
    </location>
</feature>
<accession>A0ABD5XQV8</accession>
<feature type="domain" description="Transcriptional regulator TbsP N-terminal" evidence="2">
    <location>
        <begin position="96"/>
        <end position="198"/>
    </location>
</feature>
<evidence type="ECO:0000256" key="1">
    <source>
        <dbReference type="SAM" id="MobiDB-lite"/>
    </source>
</evidence>
<dbReference type="Proteomes" id="UP001596368">
    <property type="component" value="Unassembled WGS sequence"/>
</dbReference>
<protein>
    <submittedName>
        <fullName evidence="4">DUF5821 family protein</fullName>
    </submittedName>
</protein>
<dbReference type="InterPro" id="IPR043859">
    <property type="entry name" value="TbsP-like_N"/>
</dbReference>
<dbReference type="AlphaFoldDB" id="A0ABD5XQV8"/>
<keyword evidence="5" id="KW-1185">Reference proteome</keyword>
<dbReference type="InterPro" id="IPR056163">
    <property type="entry name" value="TbsP_C"/>
</dbReference>
<organism evidence="4 5">
    <name type="scientific">Halobaculum litoreum</name>
    <dbReference type="NCBI Taxonomy" id="3031998"/>
    <lineage>
        <taxon>Archaea</taxon>
        <taxon>Methanobacteriati</taxon>
        <taxon>Methanobacteriota</taxon>
        <taxon>Stenosarchaea group</taxon>
        <taxon>Halobacteria</taxon>
        <taxon>Halobacteriales</taxon>
        <taxon>Haloferacaceae</taxon>
        <taxon>Halobaculum</taxon>
    </lineage>
</organism>
<proteinExistence type="predicted"/>
<sequence length="322" mass="33512">MAGGTGGRHKSVVGDADGRDESRGATPRPWATGLGVRRSAGFIAAAAARPPSGRDRSPFDGRLRRNASGGRRLVRAGAHGRRGRGRGGRRGAVRGADGPGIDLLCGSDSLKQLERDFVVGSKASELVAGDAVTLRSRVGDEPALPTLVCTDAAVVAVIPVGGGEAVAAPVEAADARTRLTDLYRSLWAGAVPYSVDLPPYETMLSVAERTVGSAVREDFETAAGVVHRGDGEVPLKPVALAVVVGARHEAFVADITEWAETTGIASQGTVSNVKNDLREVGVVETDEVAHGVGRPRQRLRFADECFASLSVEELVATVRTVL</sequence>
<gene>
    <name evidence="4" type="ORF">ACFQRB_05615</name>
</gene>
<feature type="region of interest" description="Disordered" evidence="1">
    <location>
        <begin position="1"/>
        <end position="33"/>
    </location>
</feature>
<dbReference type="Pfam" id="PF19138">
    <property type="entry name" value="TbsP_N"/>
    <property type="match status" value="1"/>
</dbReference>
<feature type="region of interest" description="Disordered" evidence="1">
    <location>
        <begin position="45"/>
        <end position="94"/>
    </location>
</feature>
<dbReference type="Pfam" id="PF23336">
    <property type="entry name" value="HTH_TbsP_C"/>
    <property type="match status" value="1"/>
</dbReference>
<name>A0ABD5XQV8_9EURY</name>